<gene>
    <name evidence="3" type="ORF">Micbo1qcDRAFT_178331</name>
</gene>
<dbReference type="InterPro" id="IPR003609">
    <property type="entry name" value="Pan_app"/>
</dbReference>
<evidence type="ECO:0000313" key="4">
    <source>
        <dbReference type="Proteomes" id="UP000070501"/>
    </source>
</evidence>
<keyword evidence="1" id="KW-0732">Signal</keyword>
<accession>A0A136ITG3</accession>
<name>A0A136ITG3_9PEZI</name>
<evidence type="ECO:0000313" key="3">
    <source>
        <dbReference type="EMBL" id="KXJ88173.1"/>
    </source>
</evidence>
<feature type="signal peptide" evidence="1">
    <location>
        <begin position="1"/>
        <end position="19"/>
    </location>
</feature>
<dbReference type="InParanoid" id="A0A136ITG3"/>
<dbReference type="EMBL" id="KQ964259">
    <property type="protein sequence ID" value="KXJ88173.1"/>
    <property type="molecule type" value="Genomic_DNA"/>
</dbReference>
<feature type="domain" description="Apple" evidence="2">
    <location>
        <begin position="273"/>
        <end position="315"/>
    </location>
</feature>
<proteinExistence type="predicted"/>
<feature type="chain" id="PRO_5007293101" description="Apple domain-containing protein" evidence="1">
    <location>
        <begin position="20"/>
        <end position="356"/>
    </location>
</feature>
<evidence type="ECO:0000256" key="1">
    <source>
        <dbReference type="SAM" id="SignalP"/>
    </source>
</evidence>
<dbReference type="AlphaFoldDB" id="A0A136ITG3"/>
<dbReference type="Pfam" id="PF00024">
    <property type="entry name" value="PAN_1"/>
    <property type="match status" value="1"/>
</dbReference>
<protein>
    <recommendedName>
        <fullName evidence="2">Apple domain-containing protein</fullName>
    </recommendedName>
</protein>
<sequence length="356" mass="35911">MRSCAYFVPVLALAASVVAVPGRRSKCGHPPVLSSSTTTELNGACTIVSTVTVTSTGTATAFSTPSVVTSLATETEAATETTTLPQSTDTVTSTTTLFVTGTETVTDAATVTTTATETLTTAAATVTTNTPSGFIAASAAYQPKARKRHEAARHDIPRAISCTSLATTTVVETATTTAEAATPTAVVTTIVLVTTTATVSQEAATTLETLPVTEPLTTTTTVTTTGTQTATATTTETVGPTPTAYTGVCTPANFATNRSGYAFSAVQAGNGGQVSLAASTAQECCEACVAKTGCGASSFEAGTRACVGYMAAPGTCGTRNVVGRLYAYLDEASAPPQRYTVSNGVCGIFQNILVFS</sequence>
<reference evidence="4" key="1">
    <citation type="submission" date="2016-02" db="EMBL/GenBank/DDBJ databases">
        <title>Draft genome sequence of Microdochium bolleyi, a fungal endophyte of beachgrass.</title>
        <authorList>
            <consortium name="DOE Joint Genome Institute"/>
            <person name="David A.S."/>
            <person name="May G."/>
            <person name="Haridas S."/>
            <person name="Lim J."/>
            <person name="Wang M."/>
            <person name="Labutti K."/>
            <person name="Lipzen A."/>
            <person name="Barry K."/>
            <person name="Grigoriev I.V."/>
        </authorList>
    </citation>
    <scope>NUCLEOTIDE SEQUENCE [LARGE SCALE GENOMIC DNA]</scope>
    <source>
        <strain evidence="4">J235TASD1</strain>
    </source>
</reference>
<dbReference type="STRING" id="196109.A0A136ITG3"/>
<organism evidence="3 4">
    <name type="scientific">Microdochium bolleyi</name>
    <dbReference type="NCBI Taxonomy" id="196109"/>
    <lineage>
        <taxon>Eukaryota</taxon>
        <taxon>Fungi</taxon>
        <taxon>Dikarya</taxon>
        <taxon>Ascomycota</taxon>
        <taxon>Pezizomycotina</taxon>
        <taxon>Sordariomycetes</taxon>
        <taxon>Xylariomycetidae</taxon>
        <taxon>Xylariales</taxon>
        <taxon>Microdochiaceae</taxon>
        <taxon>Microdochium</taxon>
    </lineage>
</organism>
<evidence type="ECO:0000259" key="2">
    <source>
        <dbReference type="Pfam" id="PF00024"/>
    </source>
</evidence>
<keyword evidence="4" id="KW-1185">Reference proteome</keyword>
<dbReference type="Proteomes" id="UP000070501">
    <property type="component" value="Unassembled WGS sequence"/>
</dbReference>